<dbReference type="EMBL" id="VLTL01000005">
    <property type="protein sequence ID" value="KAA0171648.1"/>
    <property type="molecule type" value="Genomic_DNA"/>
</dbReference>
<dbReference type="AlphaFoldDB" id="A0A5A8DRK9"/>
<dbReference type="Pfam" id="PF00887">
    <property type="entry name" value="ACBP"/>
    <property type="match status" value="1"/>
</dbReference>
<proteinExistence type="inferred from homology"/>
<accession>A0A5A8DRK9</accession>
<dbReference type="InterPro" id="IPR000582">
    <property type="entry name" value="Acyl-CoA-binding_protein"/>
</dbReference>
<dbReference type="Proteomes" id="UP000325113">
    <property type="component" value="Unassembled WGS sequence"/>
</dbReference>
<comment type="caution">
    <text evidence="5">The sequence shown here is derived from an EMBL/GenBank/DDBJ whole genome shotgun (WGS) entry which is preliminary data.</text>
</comment>
<dbReference type="OrthoDB" id="346910at2759"/>
<evidence type="ECO:0000256" key="1">
    <source>
        <dbReference type="ARBA" id="ARBA00005567"/>
    </source>
</evidence>
<keyword evidence="9" id="KW-1185">Reference proteome</keyword>
<dbReference type="EMBL" id="VLTM01000004">
    <property type="protein sequence ID" value="KAA0167809.1"/>
    <property type="molecule type" value="Genomic_DNA"/>
</dbReference>
<name>A0A5A8DRK9_CAFRO</name>
<feature type="domain" description="ACB" evidence="3">
    <location>
        <begin position="7"/>
        <end position="95"/>
    </location>
</feature>
<keyword evidence="2" id="KW-0446">Lipid-binding</keyword>
<evidence type="ECO:0000313" key="7">
    <source>
        <dbReference type="EMBL" id="KAA0176841.1"/>
    </source>
</evidence>
<organism evidence="5 11">
    <name type="scientific">Cafeteria roenbergensis</name>
    <name type="common">Marine flagellate</name>
    <dbReference type="NCBI Taxonomy" id="33653"/>
    <lineage>
        <taxon>Eukaryota</taxon>
        <taxon>Sar</taxon>
        <taxon>Stramenopiles</taxon>
        <taxon>Bigyra</taxon>
        <taxon>Opalozoa</taxon>
        <taxon>Bicosoecida</taxon>
        <taxon>Cafeteriaceae</taxon>
        <taxon>Cafeteria</taxon>
    </lineage>
</organism>
<dbReference type="PANTHER" id="PTHR23310:SF62">
    <property type="entry name" value="ACYL-COA BINDING PROTEIN 1, ISOFORM A"/>
    <property type="match status" value="1"/>
</dbReference>
<dbReference type="Proteomes" id="UP000324907">
    <property type="component" value="Unassembled WGS sequence"/>
</dbReference>
<dbReference type="EMBL" id="VLTN01000021">
    <property type="protein sequence ID" value="KAA0152365.1"/>
    <property type="molecule type" value="Genomic_DNA"/>
</dbReference>
<dbReference type="Gene3D" id="1.20.80.10">
    <property type="match status" value="1"/>
</dbReference>
<dbReference type="Proteomes" id="UP000323011">
    <property type="component" value="Unassembled WGS sequence"/>
</dbReference>
<dbReference type="InterPro" id="IPR035984">
    <property type="entry name" value="Acyl-CoA-binding_sf"/>
</dbReference>
<evidence type="ECO:0000313" key="8">
    <source>
        <dbReference type="Proteomes" id="UP000322899"/>
    </source>
</evidence>
<dbReference type="PRINTS" id="PR00689">
    <property type="entry name" value="ACOABINDINGP"/>
</dbReference>
<comment type="similarity">
    <text evidence="1">Belongs to the ACBP family.</text>
</comment>
<evidence type="ECO:0000313" key="6">
    <source>
        <dbReference type="EMBL" id="KAA0171648.1"/>
    </source>
</evidence>
<evidence type="ECO:0000313" key="9">
    <source>
        <dbReference type="Proteomes" id="UP000323011"/>
    </source>
</evidence>
<dbReference type="OMA" id="IACPAML"/>
<dbReference type="SUPFAM" id="SSF47027">
    <property type="entry name" value="Acyl-CoA binding protein"/>
    <property type="match status" value="1"/>
</dbReference>
<evidence type="ECO:0000313" key="4">
    <source>
        <dbReference type="EMBL" id="KAA0152365.1"/>
    </source>
</evidence>
<protein>
    <recommendedName>
        <fullName evidence="3">ACB domain-containing protein</fullName>
    </recommendedName>
</protein>
<dbReference type="PROSITE" id="PS51228">
    <property type="entry name" value="ACB_2"/>
    <property type="match status" value="1"/>
</dbReference>
<reference evidence="8 9" key="1">
    <citation type="submission" date="2019-07" db="EMBL/GenBank/DDBJ databases">
        <title>Genomes of Cafeteria roenbergensis.</title>
        <authorList>
            <person name="Fischer M.G."/>
            <person name="Hackl T."/>
            <person name="Roman M."/>
        </authorList>
    </citation>
    <scope>NUCLEOTIDE SEQUENCE [LARGE SCALE GENOMIC DNA]</scope>
    <source>
        <strain evidence="4 9">BVI</strain>
        <strain evidence="5 11">Cflag</strain>
        <strain evidence="7 8">E4-10P</strain>
        <strain evidence="6 10">RCC970-E3</strain>
    </source>
</reference>
<evidence type="ECO:0000256" key="2">
    <source>
        <dbReference type="ARBA" id="ARBA00023121"/>
    </source>
</evidence>
<evidence type="ECO:0000259" key="3">
    <source>
        <dbReference type="PROSITE" id="PS51228"/>
    </source>
</evidence>
<dbReference type="PANTHER" id="PTHR23310">
    <property type="entry name" value="ACYL-COA-BINDING PROTEIN, ACBP"/>
    <property type="match status" value="1"/>
</dbReference>
<dbReference type="GO" id="GO:0000062">
    <property type="term" value="F:fatty-acyl-CoA binding"/>
    <property type="evidence" value="ECO:0007669"/>
    <property type="project" value="InterPro"/>
</dbReference>
<evidence type="ECO:0000313" key="10">
    <source>
        <dbReference type="Proteomes" id="UP000324907"/>
    </source>
</evidence>
<evidence type="ECO:0000313" key="5">
    <source>
        <dbReference type="EMBL" id="KAA0167809.1"/>
    </source>
</evidence>
<gene>
    <name evidence="7" type="ORF">FNF27_01663</name>
    <name evidence="6" type="ORF">FNF28_00581</name>
    <name evidence="4" type="ORF">FNF29_03931</name>
    <name evidence="5" type="ORF">FNF31_00744</name>
</gene>
<dbReference type="InterPro" id="IPR014352">
    <property type="entry name" value="FERM/acyl-CoA-bd_prot_sf"/>
</dbReference>
<sequence>MAASAASITTFEEATSFVKGGAKPSKDVPNERKLRLYGLFKQATEGDNTAAKPGMLSTYEATYKWQAWEDNKGKSADDAKKAYVDELKAQIAEFY</sequence>
<dbReference type="GO" id="GO:0006631">
    <property type="term" value="P:fatty acid metabolic process"/>
    <property type="evidence" value="ECO:0007669"/>
    <property type="project" value="TreeGrafter"/>
</dbReference>
<dbReference type="EMBL" id="VLTO01000006">
    <property type="protein sequence ID" value="KAA0176841.1"/>
    <property type="molecule type" value="Genomic_DNA"/>
</dbReference>
<evidence type="ECO:0000313" key="11">
    <source>
        <dbReference type="Proteomes" id="UP000325113"/>
    </source>
</evidence>
<dbReference type="Proteomes" id="UP000322899">
    <property type="component" value="Unassembled WGS sequence"/>
</dbReference>